<keyword evidence="12" id="KW-1185">Reference proteome</keyword>
<dbReference type="Pfam" id="PF01735">
    <property type="entry name" value="PLA2_B"/>
    <property type="match status" value="1"/>
</dbReference>
<protein>
    <recommendedName>
        <fullName evidence="2 9">Lysophospholipase</fullName>
        <ecNumber evidence="2 9">3.1.1.5</ecNumber>
    </recommendedName>
</protein>
<keyword evidence="7" id="KW-0325">Glycoprotein</keyword>
<dbReference type="PANTHER" id="PTHR10728">
    <property type="entry name" value="CYTOSOLIC PHOSPHOLIPASE A2"/>
    <property type="match status" value="1"/>
</dbReference>
<feature type="domain" description="PLA2c" evidence="10">
    <location>
        <begin position="30"/>
        <end position="571"/>
    </location>
</feature>
<reference evidence="12" key="1">
    <citation type="submission" date="2016-11" db="EMBL/GenBank/DDBJ databases">
        <authorList>
            <person name="Guldener U."/>
        </authorList>
    </citation>
    <scope>NUCLEOTIDE SEQUENCE [LARGE SCALE GENOMIC DNA]</scope>
</reference>
<dbReference type="GO" id="GO:0005829">
    <property type="term" value="C:cytosol"/>
    <property type="evidence" value="ECO:0007669"/>
    <property type="project" value="TreeGrafter"/>
</dbReference>
<dbReference type="GO" id="GO:0004622">
    <property type="term" value="F:phosphatidylcholine lysophospholipase activity"/>
    <property type="evidence" value="ECO:0007669"/>
    <property type="project" value="UniProtKB-EC"/>
</dbReference>
<dbReference type="EC" id="3.1.1.5" evidence="2 9"/>
<evidence type="ECO:0000256" key="2">
    <source>
        <dbReference type="ARBA" id="ARBA00013274"/>
    </source>
</evidence>
<comment type="catalytic activity">
    <reaction evidence="9">
        <text>a 1-acyl-sn-glycero-3-phosphocholine + H2O = sn-glycerol 3-phosphocholine + a fatty acid + H(+)</text>
        <dbReference type="Rhea" id="RHEA:15177"/>
        <dbReference type="ChEBI" id="CHEBI:15377"/>
        <dbReference type="ChEBI" id="CHEBI:15378"/>
        <dbReference type="ChEBI" id="CHEBI:16870"/>
        <dbReference type="ChEBI" id="CHEBI:28868"/>
        <dbReference type="ChEBI" id="CHEBI:58168"/>
        <dbReference type="EC" id="3.1.1.5"/>
    </reaction>
</comment>
<evidence type="ECO:0000256" key="6">
    <source>
        <dbReference type="ARBA" id="ARBA00023098"/>
    </source>
</evidence>
<dbReference type="InterPro" id="IPR002642">
    <property type="entry name" value="LysoPLipase_cat_dom"/>
</dbReference>
<dbReference type="InterPro" id="IPR016035">
    <property type="entry name" value="Acyl_Trfase/lysoPLipase"/>
</dbReference>
<evidence type="ECO:0000256" key="1">
    <source>
        <dbReference type="ARBA" id="ARBA00008780"/>
    </source>
</evidence>
<dbReference type="EMBL" id="FQNF01000008">
    <property type="protein sequence ID" value="SGZ38527.1"/>
    <property type="molecule type" value="Genomic_DNA"/>
</dbReference>
<evidence type="ECO:0000256" key="4">
    <source>
        <dbReference type="ARBA" id="ARBA00022801"/>
    </source>
</evidence>
<feature type="chain" id="PRO_5011824141" description="Lysophospholipase" evidence="9">
    <location>
        <begin position="21"/>
        <end position="571"/>
    </location>
</feature>
<dbReference type="OrthoDB" id="4084751at2759"/>
<evidence type="ECO:0000256" key="5">
    <source>
        <dbReference type="ARBA" id="ARBA00022963"/>
    </source>
</evidence>
<feature type="signal peptide" evidence="9">
    <location>
        <begin position="1"/>
        <end position="20"/>
    </location>
</feature>
<evidence type="ECO:0000313" key="11">
    <source>
        <dbReference type="EMBL" id="SGZ38527.1"/>
    </source>
</evidence>
<dbReference type="PROSITE" id="PS51210">
    <property type="entry name" value="PLA2C"/>
    <property type="match status" value="1"/>
</dbReference>
<keyword evidence="4 8" id="KW-0378">Hydrolase</keyword>
<evidence type="ECO:0000259" key="10">
    <source>
        <dbReference type="PROSITE" id="PS51210"/>
    </source>
</evidence>
<evidence type="ECO:0000256" key="7">
    <source>
        <dbReference type="ARBA" id="ARBA00023180"/>
    </source>
</evidence>
<comment type="similarity">
    <text evidence="1 9">Belongs to the lysophospholipase family.</text>
</comment>
<keyword evidence="6 8" id="KW-0443">Lipid metabolism</keyword>
<dbReference type="GO" id="GO:0004623">
    <property type="term" value="F:phospholipase A2 activity"/>
    <property type="evidence" value="ECO:0007669"/>
    <property type="project" value="TreeGrafter"/>
</dbReference>
<organism evidence="11 12">
    <name type="scientific">Hanseniaspora guilliermondii</name>
    <dbReference type="NCBI Taxonomy" id="56406"/>
    <lineage>
        <taxon>Eukaryota</taxon>
        <taxon>Fungi</taxon>
        <taxon>Dikarya</taxon>
        <taxon>Ascomycota</taxon>
        <taxon>Saccharomycotina</taxon>
        <taxon>Saccharomycetes</taxon>
        <taxon>Saccharomycodales</taxon>
        <taxon>Saccharomycodaceae</taxon>
        <taxon>Hanseniaspora</taxon>
    </lineage>
</organism>
<evidence type="ECO:0000256" key="3">
    <source>
        <dbReference type="ARBA" id="ARBA00022729"/>
    </source>
</evidence>
<dbReference type="Proteomes" id="UP000183365">
    <property type="component" value="Unassembled WGS sequence"/>
</dbReference>
<keyword evidence="5 8" id="KW-0442">Lipid degradation</keyword>
<proteinExistence type="inferred from homology"/>
<gene>
    <name evidence="11" type="ORF">HGUI_00727</name>
</gene>
<evidence type="ECO:0000313" key="12">
    <source>
        <dbReference type="Proteomes" id="UP000183365"/>
    </source>
</evidence>
<evidence type="ECO:0000256" key="8">
    <source>
        <dbReference type="PROSITE-ProRule" id="PRU00555"/>
    </source>
</evidence>
<dbReference type="PANTHER" id="PTHR10728:SF33">
    <property type="entry name" value="LYSOPHOSPHOLIPASE 1-RELATED"/>
    <property type="match status" value="1"/>
</dbReference>
<keyword evidence="3 9" id="KW-0732">Signal</keyword>
<dbReference type="VEuPathDB" id="FungiDB:HGUI_00727"/>
<dbReference type="GO" id="GO:0005783">
    <property type="term" value="C:endoplasmic reticulum"/>
    <property type="evidence" value="ECO:0007669"/>
    <property type="project" value="TreeGrafter"/>
</dbReference>
<dbReference type="AlphaFoldDB" id="A0A1L0CUU1"/>
<dbReference type="FunFam" id="3.40.1090.10:FF:000010">
    <property type="entry name" value="Lysophospholipase"/>
    <property type="match status" value="1"/>
</dbReference>
<dbReference type="GO" id="GO:0046475">
    <property type="term" value="P:glycerophospholipid catabolic process"/>
    <property type="evidence" value="ECO:0007669"/>
    <property type="project" value="TreeGrafter"/>
</dbReference>
<dbReference type="Gene3D" id="3.40.1090.10">
    <property type="entry name" value="Cytosolic phospholipase A2 catalytic domain"/>
    <property type="match status" value="1"/>
</dbReference>
<sequence length="571" mass="62086">MISNINAVILALALCSTASAGSIYEPSFVSCPSNSSGLIRTDGGLSSNEAKWISKRDAITEPILKSYLSKQLSNETDVEKIFSSDNEQKPKIAFAVSGGSYRAMLTGAGMLSAFDNRTDNNTGSDKLGGLLQGATYLAGLSGGNWLTTSLAFNDWISVQDIVNQVKNNNGSSLWNITNSILAPFGNEEPMADLLRWATIRTDIEDKENAGFPVSIIDLWGLALSYQFFENGAQGINWSSLQQSDVFANAEMPFIISTADEYNAVETINTTIFEFNPFEFGSWDHNKFANIEYLGTEFDNGTPVNSSLCVNGFDNAGLILGTSAGLFNEVAANIDHLGLTGSTKQILEILVSSWASENGIPAAYPNPFYGLESESNDFSSNITTNGDLFLVDGGEDGETLPFVPLLQKEREIDAIFAFDVDASTSDLWPSGLDMYATFARQAEPIGSQIAFPFVPNATVFVEESLNKKTVFFGCNSTLLSELSHIPPVVVYIPNNEYTFASNTSTFKLAYSDEEKIGMIDNGFAAAYNNNTDSDYATCVSCAVILRSQQRMDITPSEECQKCFDKYCWEPTA</sequence>
<dbReference type="SUPFAM" id="SSF52151">
    <property type="entry name" value="FabD/lysophospholipase-like"/>
    <property type="match status" value="1"/>
</dbReference>
<name>A0A1L0CUU1_9ASCO</name>
<dbReference type="SMART" id="SM00022">
    <property type="entry name" value="PLAc"/>
    <property type="match status" value="1"/>
</dbReference>
<accession>A0A1L0CUU1</accession>
<evidence type="ECO:0000256" key="9">
    <source>
        <dbReference type="RuleBase" id="RU362103"/>
    </source>
</evidence>
<dbReference type="GO" id="GO:0005576">
    <property type="term" value="C:extracellular region"/>
    <property type="evidence" value="ECO:0007669"/>
    <property type="project" value="TreeGrafter"/>
</dbReference>
<dbReference type="GO" id="GO:0005886">
    <property type="term" value="C:plasma membrane"/>
    <property type="evidence" value="ECO:0007669"/>
    <property type="project" value="TreeGrafter"/>
</dbReference>